<dbReference type="OrthoDB" id="411372at2759"/>
<name>A0A9K3CZE6_9EUKA</name>
<feature type="compositionally biased region" description="Basic and acidic residues" evidence="5">
    <location>
        <begin position="526"/>
        <end position="535"/>
    </location>
</feature>
<feature type="region of interest" description="Disordered" evidence="5">
    <location>
        <begin position="475"/>
        <end position="535"/>
    </location>
</feature>
<dbReference type="AlphaFoldDB" id="A0A9K3CZE6"/>
<proteinExistence type="predicted"/>
<dbReference type="GO" id="GO:0008270">
    <property type="term" value="F:zinc ion binding"/>
    <property type="evidence" value="ECO:0007669"/>
    <property type="project" value="UniProtKB-KW"/>
</dbReference>
<accession>A0A9K3CZE6</accession>
<gene>
    <name evidence="7" type="ORF">KIPB_007007</name>
</gene>
<keyword evidence="8" id="KW-1185">Reference proteome</keyword>
<sequence length="535" mass="57874">MVIPNPQVAVPGKTVRGMTGVPIVLSIPAGWPTNPICVQVDPENSLTECLTDVHLFPVASLARPRVNRGTLDKLGEILAQGLNRTPPINAARTEGEEARKDWPEKIAGMHPAIACIPRIPASLLTPPIDAILVTSMAKVFGVLLHKAREAALEANVSAVMSRSARVERERDQEPQGMQQTQQAEADDAAPVSSDGITKLDTETVLVVGDVGKPGLLDVLVEPPSEDQVERAFKMAGPCRLQGAVIAQFLLVRVQVVCVRCKTSSLVSVPTGLASYSTCPKCSLRRSVTLMPCPFPMPGNPYLAGLKVDQCLPQDVVLAGSAMACVCDSCAAVVRAPAGWLRDPLARCLRCFKPLSIRFSAPPHLLTPKNNKVPRILGFGRTPDQKKKAATTGFSGALPNLGTCNHYKRSFRWFRFPCCGLCYPCDICHEKAIRDGHHPLLAKAVICGHCGGETAVHGTSLPDECRKCKGRMSGSRSTGAWEGGKGCRNKTTMDRGDARKYRGKHKTVSNKQKKREEMQGTRRPKRVDKTKGSRPQ</sequence>
<evidence type="ECO:0000256" key="2">
    <source>
        <dbReference type="ARBA" id="ARBA00022771"/>
    </source>
</evidence>
<dbReference type="EMBL" id="BDIP01001900">
    <property type="protein sequence ID" value="GIQ85357.1"/>
    <property type="molecule type" value="Genomic_DNA"/>
</dbReference>
<protein>
    <recommendedName>
        <fullName evidence="6">CHY-type domain-containing protein</fullName>
    </recommendedName>
</protein>
<comment type="caution">
    <text evidence="7">The sequence shown here is derived from an EMBL/GenBank/DDBJ whole genome shotgun (WGS) entry which is preliminary data.</text>
</comment>
<evidence type="ECO:0000256" key="1">
    <source>
        <dbReference type="ARBA" id="ARBA00022723"/>
    </source>
</evidence>
<keyword evidence="3" id="KW-0862">Zinc</keyword>
<dbReference type="SUPFAM" id="SSF161219">
    <property type="entry name" value="CHY zinc finger-like"/>
    <property type="match status" value="1"/>
</dbReference>
<dbReference type="InterPro" id="IPR037274">
    <property type="entry name" value="Znf_CHY_sf"/>
</dbReference>
<feature type="compositionally biased region" description="Basic residues" evidence="5">
    <location>
        <begin position="500"/>
        <end position="512"/>
    </location>
</feature>
<evidence type="ECO:0000313" key="7">
    <source>
        <dbReference type="EMBL" id="GIQ85357.1"/>
    </source>
</evidence>
<keyword evidence="2 4" id="KW-0863">Zinc-finger</keyword>
<evidence type="ECO:0000256" key="4">
    <source>
        <dbReference type="PROSITE-ProRule" id="PRU00601"/>
    </source>
</evidence>
<evidence type="ECO:0000313" key="8">
    <source>
        <dbReference type="Proteomes" id="UP000265618"/>
    </source>
</evidence>
<dbReference type="PROSITE" id="PS51266">
    <property type="entry name" value="ZF_CHY"/>
    <property type="match status" value="1"/>
</dbReference>
<feature type="region of interest" description="Disordered" evidence="5">
    <location>
        <begin position="163"/>
        <end position="193"/>
    </location>
</feature>
<feature type="domain" description="CHY-type" evidence="6">
    <location>
        <begin position="396"/>
        <end position="469"/>
    </location>
</feature>
<reference evidence="7 8" key="1">
    <citation type="journal article" date="2018" name="PLoS ONE">
        <title>The draft genome of Kipferlia bialata reveals reductive genome evolution in fornicate parasites.</title>
        <authorList>
            <person name="Tanifuji G."/>
            <person name="Takabayashi S."/>
            <person name="Kume K."/>
            <person name="Takagi M."/>
            <person name="Nakayama T."/>
            <person name="Kamikawa R."/>
            <person name="Inagaki Y."/>
            <person name="Hashimoto T."/>
        </authorList>
    </citation>
    <scope>NUCLEOTIDE SEQUENCE [LARGE SCALE GENOMIC DNA]</scope>
    <source>
        <strain evidence="7">NY0173</strain>
    </source>
</reference>
<keyword evidence="1" id="KW-0479">Metal-binding</keyword>
<evidence type="ECO:0000259" key="6">
    <source>
        <dbReference type="PROSITE" id="PS51266"/>
    </source>
</evidence>
<feature type="compositionally biased region" description="Basic and acidic residues" evidence="5">
    <location>
        <begin position="164"/>
        <end position="173"/>
    </location>
</feature>
<dbReference type="InterPro" id="IPR008913">
    <property type="entry name" value="Znf_CHY"/>
</dbReference>
<evidence type="ECO:0000256" key="3">
    <source>
        <dbReference type="ARBA" id="ARBA00022833"/>
    </source>
</evidence>
<evidence type="ECO:0000256" key="5">
    <source>
        <dbReference type="SAM" id="MobiDB-lite"/>
    </source>
</evidence>
<dbReference type="Proteomes" id="UP000265618">
    <property type="component" value="Unassembled WGS sequence"/>
</dbReference>
<feature type="compositionally biased region" description="Basic and acidic residues" evidence="5">
    <location>
        <begin position="490"/>
        <end position="499"/>
    </location>
</feature>
<organism evidence="7 8">
    <name type="scientific">Kipferlia bialata</name>
    <dbReference type="NCBI Taxonomy" id="797122"/>
    <lineage>
        <taxon>Eukaryota</taxon>
        <taxon>Metamonada</taxon>
        <taxon>Carpediemonas-like organisms</taxon>
        <taxon>Kipferlia</taxon>
    </lineage>
</organism>